<feature type="domain" description="HTH tetR-type" evidence="3">
    <location>
        <begin position="13"/>
        <end position="73"/>
    </location>
</feature>
<dbReference type="InterPro" id="IPR001647">
    <property type="entry name" value="HTH_TetR"/>
</dbReference>
<dbReference type="GO" id="GO:0003677">
    <property type="term" value="F:DNA binding"/>
    <property type="evidence" value="ECO:0007669"/>
    <property type="project" value="UniProtKB-UniRule"/>
</dbReference>
<dbReference type="eggNOG" id="COG1309">
    <property type="taxonomic scope" value="Bacteria"/>
</dbReference>
<dbReference type="Pfam" id="PF00440">
    <property type="entry name" value="TetR_N"/>
    <property type="match status" value="1"/>
</dbReference>
<evidence type="ECO:0000313" key="4">
    <source>
        <dbReference type="EMBL" id="ABS64265.1"/>
    </source>
</evidence>
<evidence type="ECO:0000256" key="1">
    <source>
        <dbReference type="ARBA" id="ARBA00023125"/>
    </source>
</evidence>
<name>A7HWI2_PARL1</name>
<gene>
    <name evidence="4" type="ordered locus">Plav_2657</name>
</gene>
<evidence type="ECO:0000259" key="3">
    <source>
        <dbReference type="PROSITE" id="PS50977"/>
    </source>
</evidence>
<feature type="DNA-binding region" description="H-T-H motif" evidence="2">
    <location>
        <begin position="36"/>
        <end position="55"/>
    </location>
</feature>
<sequence>MKERESTPRGGSRWNRDHWVEFGVRSLARHGPGALTVDRLCERAKLTKGSFYHHFKSVDDFLVAVGERWRRTETDAIARNALAGPGAAESLKKLASLSDSVNHRLEIGVRTLAANNRKVRDLVNKADIAREAIISTLLQRAYDLTEDDAANAARLFHSLHLAALLRAPSDVGGFSSASARFLTAQLRDAAPSRTTRKSMRAR</sequence>
<reference evidence="4 5" key="1">
    <citation type="journal article" date="2011" name="Stand. Genomic Sci.">
        <title>Complete genome sequence of Parvibaculum lavamentivorans type strain (DS-1(T)).</title>
        <authorList>
            <person name="Schleheck D."/>
            <person name="Weiss M."/>
            <person name="Pitluck S."/>
            <person name="Bruce D."/>
            <person name="Land M.L."/>
            <person name="Han S."/>
            <person name="Saunders E."/>
            <person name="Tapia R."/>
            <person name="Detter C."/>
            <person name="Brettin T."/>
            <person name="Han J."/>
            <person name="Woyke T."/>
            <person name="Goodwin L."/>
            <person name="Pennacchio L."/>
            <person name="Nolan M."/>
            <person name="Cook A.M."/>
            <person name="Kjelleberg S."/>
            <person name="Thomas T."/>
        </authorList>
    </citation>
    <scope>NUCLEOTIDE SEQUENCE [LARGE SCALE GENOMIC DNA]</scope>
    <source>
        <strain evidence="5">DS-1 / DSM 13023 / NCIMB 13966</strain>
    </source>
</reference>
<keyword evidence="5" id="KW-1185">Reference proteome</keyword>
<proteinExistence type="predicted"/>
<dbReference type="HOGENOM" id="CLU_095332_1_0_5"/>
<keyword evidence="1 2" id="KW-0238">DNA-binding</keyword>
<dbReference type="PROSITE" id="PS50977">
    <property type="entry name" value="HTH_TETR_2"/>
    <property type="match status" value="1"/>
</dbReference>
<dbReference type="KEGG" id="pla:Plav_2657"/>
<dbReference type="Proteomes" id="UP000006377">
    <property type="component" value="Chromosome"/>
</dbReference>
<evidence type="ECO:0000256" key="2">
    <source>
        <dbReference type="PROSITE-ProRule" id="PRU00335"/>
    </source>
</evidence>
<organism evidence="4 5">
    <name type="scientific">Parvibaculum lavamentivorans (strain DS-1 / DSM 13023 / NCIMB 13966)</name>
    <dbReference type="NCBI Taxonomy" id="402881"/>
    <lineage>
        <taxon>Bacteria</taxon>
        <taxon>Pseudomonadati</taxon>
        <taxon>Pseudomonadota</taxon>
        <taxon>Alphaproteobacteria</taxon>
        <taxon>Hyphomicrobiales</taxon>
        <taxon>Parvibaculaceae</taxon>
        <taxon>Parvibaculum</taxon>
    </lineage>
</organism>
<dbReference type="SUPFAM" id="SSF46689">
    <property type="entry name" value="Homeodomain-like"/>
    <property type="match status" value="1"/>
</dbReference>
<accession>A7HWI2</accession>
<dbReference type="AlphaFoldDB" id="A7HWI2"/>
<evidence type="ECO:0000313" key="5">
    <source>
        <dbReference type="Proteomes" id="UP000006377"/>
    </source>
</evidence>
<dbReference type="InterPro" id="IPR009057">
    <property type="entry name" value="Homeodomain-like_sf"/>
</dbReference>
<dbReference type="EMBL" id="CP000774">
    <property type="protein sequence ID" value="ABS64265.1"/>
    <property type="molecule type" value="Genomic_DNA"/>
</dbReference>
<protein>
    <submittedName>
        <fullName evidence="4">Transcriptional regulator, TetR family</fullName>
    </submittedName>
</protein>
<dbReference type="RefSeq" id="WP_012111577.1">
    <property type="nucleotide sequence ID" value="NC_009719.1"/>
</dbReference>
<dbReference type="STRING" id="402881.Plav_2657"/>
<dbReference type="Gene3D" id="1.10.357.10">
    <property type="entry name" value="Tetracycline Repressor, domain 2"/>
    <property type="match status" value="1"/>
</dbReference>
<dbReference type="OrthoDB" id="3218408at2"/>